<proteinExistence type="predicted"/>
<feature type="region of interest" description="Disordered" evidence="1">
    <location>
        <begin position="55"/>
        <end position="115"/>
    </location>
</feature>
<feature type="compositionally biased region" description="Basic and acidic residues" evidence="1">
    <location>
        <begin position="85"/>
        <end position="100"/>
    </location>
</feature>
<name>F2PJD4_TRIEC</name>
<protein>
    <submittedName>
        <fullName evidence="2">Uncharacterized protein</fullName>
    </submittedName>
</protein>
<dbReference type="HOGENOM" id="CLU_2110670_0_0_1"/>
<reference evidence="3" key="1">
    <citation type="journal article" date="2012" name="MBio">
        <title>Comparative genome analysis of Trichophyton rubrum and related dermatophytes reveals candidate genes involved in infection.</title>
        <authorList>
            <person name="Martinez D.A."/>
            <person name="Oliver B.G."/>
            <person name="Graeser Y."/>
            <person name="Goldberg J.M."/>
            <person name="Li W."/>
            <person name="Martinez-Rossi N.M."/>
            <person name="Monod M."/>
            <person name="Shelest E."/>
            <person name="Barton R.C."/>
            <person name="Birch E."/>
            <person name="Brakhage A.A."/>
            <person name="Chen Z."/>
            <person name="Gurr S.J."/>
            <person name="Heiman D."/>
            <person name="Heitman J."/>
            <person name="Kosti I."/>
            <person name="Rossi A."/>
            <person name="Saif S."/>
            <person name="Samalova M."/>
            <person name="Saunders C.W."/>
            <person name="Shea T."/>
            <person name="Summerbell R.C."/>
            <person name="Xu J."/>
            <person name="Young S."/>
            <person name="Zeng Q."/>
            <person name="Birren B.W."/>
            <person name="Cuomo C.A."/>
            <person name="White T.C."/>
        </authorList>
    </citation>
    <scope>NUCLEOTIDE SEQUENCE [LARGE SCALE GENOMIC DNA]</scope>
    <source>
        <strain evidence="3">ATCC MYA-4606 / CBS 127.97</strain>
    </source>
</reference>
<dbReference type="VEuPathDB" id="FungiDB:TEQG_01041"/>
<dbReference type="AlphaFoldDB" id="F2PJD4"/>
<evidence type="ECO:0000256" key="1">
    <source>
        <dbReference type="SAM" id="MobiDB-lite"/>
    </source>
</evidence>
<feature type="region of interest" description="Disordered" evidence="1">
    <location>
        <begin position="1"/>
        <end position="37"/>
    </location>
</feature>
<feature type="compositionally biased region" description="Basic and acidic residues" evidence="1">
    <location>
        <begin position="10"/>
        <end position="37"/>
    </location>
</feature>
<gene>
    <name evidence="2" type="ORF">TEQG_01041</name>
</gene>
<evidence type="ECO:0000313" key="2">
    <source>
        <dbReference type="EMBL" id="EGE02001.1"/>
    </source>
</evidence>
<keyword evidence="3" id="KW-1185">Reference proteome</keyword>
<evidence type="ECO:0000313" key="3">
    <source>
        <dbReference type="Proteomes" id="UP000009169"/>
    </source>
</evidence>
<dbReference type="Proteomes" id="UP000009169">
    <property type="component" value="Unassembled WGS sequence"/>
</dbReference>
<accession>F2PJD4</accession>
<sequence>MDRVAGWAGRQDEEARTVGGKEDGGRPRHLNSRDKARQDSKAAFLLYVLLEKDPIRATAPSQAEPRAAKDGQGRAKGMGCQGSLPREDQQAKVPRFDAKGAKGCASRLETPEVSR</sequence>
<dbReference type="EMBL" id="DS995720">
    <property type="protein sequence ID" value="EGE02001.1"/>
    <property type="molecule type" value="Genomic_DNA"/>
</dbReference>
<organism evidence="2 3">
    <name type="scientific">Trichophyton equinum (strain ATCC MYA-4606 / CBS 127.97)</name>
    <name type="common">Horse ringworm fungus</name>
    <dbReference type="NCBI Taxonomy" id="559882"/>
    <lineage>
        <taxon>Eukaryota</taxon>
        <taxon>Fungi</taxon>
        <taxon>Dikarya</taxon>
        <taxon>Ascomycota</taxon>
        <taxon>Pezizomycotina</taxon>
        <taxon>Eurotiomycetes</taxon>
        <taxon>Eurotiomycetidae</taxon>
        <taxon>Onygenales</taxon>
        <taxon>Arthrodermataceae</taxon>
        <taxon>Trichophyton</taxon>
    </lineage>
</organism>